<dbReference type="KEGG" id="cra:CTO_0489"/>
<protein>
    <submittedName>
        <fullName evidence="1">Uncharacterized protein</fullName>
    </submittedName>
</protein>
<dbReference type="AlphaFoldDB" id="G4NNJ5"/>
<evidence type="ECO:0000313" key="2">
    <source>
        <dbReference type="Proteomes" id="UP000009287"/>
    </source>
</evidence>
<evidence type="ECO:0000313" key="1">
    <source>
        <dbReference type="EMBL" id="AEP35308.1"/>
    </source>
</evidence>
<proteinExistence type="predicted"/>
<dbReference type="EMBL" id="CP002401">
    <property type="protein sequence ID" value="AEP35308.1"/>
    <property type="molecule type" value="Genomic_DNA"/>
</dbReference>
<sequence length="59" mass="6677">MWSRERFPGRVAGREFSVGFGRQALKAAVLSKKLQKRFQSKFVSGRQKMGETPGSFSCH</sequence>
<gene>
    <name evidence="1" type="ordered locus">CTO_0489</name>
</gene>
<reference evidence="1 2" key="1">
    <citation type="journal article" date="2011" name="J. Exp. Med.">
        <title>A live-attenuated chlamydial vaccine protects against trachoma in nonhuman primates.</title>
        <authorList>
            <person name="Kari L."/>
            <person name="Whitmire W.M."/>
            <person name="Olivares-Zavaleta N."/>
            <person name="Goheen M.M."/>
            <person name="Taylor L.D."/>
            <person name="Carlson J.H."/>
            <person name="Sturdevant G.L."/>
            <person name="Lu C."/>
            <person name="Bakios L.E."/>
            <person name="Randall L.B."/>
            <person name="Parnell M.J."/>
            <person name="Zhong G."/>
            <person name="Caldwell H.D."/>
        </authorList>
    </citation>
    <scope>NUCLEOTIDE SEQUENCE [LARGE SCALE GENOMIC DNA]</scope>
    <source>
        <strain evidence="1 2">A2497</strain>
    </source>
</reference>
<dbReference type="Proteomes" id="UP000009287">
    <property type="component" value="Chromosome"/>
</dbReference>
<accession>G4NNJ5</accession>
<organism evidence="1 2">
    <name type="scientific">Chlamydia trachomatis serovar A (strain A2497)</name>
    <dbReference type="NCBI Taxonomy" id="580047"/>
    <lineage>
        <taxon>Bacteria</taxon>
        <taxon>Pseudomonadati</taxon>
        <taxon>Chlamydiota</taxon>
        <taxon>Chlamydiia</taxon>
        <taxon>Chlamydiales</taxon>
        <taxon>Chlamydiaceae</taxon>
        <taxon>Chlamydia/Chlamydophila group</taxon>
        <taxon>Chlamydia</taxon>
    </lineage>
</organism>
<name>G4NNJ5_CHLT4</name>